<reference evidence="2" key="1">
    <citation type="journal article" date="2014" name="Int. J. Syst. Evol. Microbiol.">
        <title>Complete genome sequence of Corynebacterium casei LMG S-19264T (=DSM 44701T), isolated from a smear-ripened cheese.</title>
        <authorList>
            <consortium name="US DOE Joint Genome Institute (JGI-PGF)"/>
            <person name="Walter F."/>
            <person name="Albersmeier A."/>
            <person name="Kalinowski J."/>
            <person name="Ruckert C."/>
        </authorList>
    </citation>
    <scope>NUCLEOTIDE SEQUENCE</scope>
    <source>
        <strain evidence="2">JCM 31311</strain>
    </source>
</reference>
<evidence type="ECO:0000313" key="3">
    <source>
        <dbReference type="Proteomes" id="UP000603865"/>
    </source>
</evidence>
<accession>A0A918FAW6</accession>
<dbReference type="EMBL" id="BMQL01000020">
    <property type="protein sequence ID" value="GGR17544.1"/>
    <property type="molecule type" value="Genomic_DNA"/>
</dbReference>
<dbReference type="Proteomes" id="UP000603865">
    <property type="component" value="Unassembled WGS sequence"/>
</dbReference>
<dbReference type="RefSeq" id="WP_189091610.1">
    <property type="nucleotide sequence ID" value="NZ_BMQL01000020.1"/>
</dbReference>
<evidence type="ECO:0000313" key="2">
    <source>
        <dbReference type="EMBL" id="GGR17544.1"/>
    </source>
</evidence>
<feature type="transmembrane region" description="Helical" evidence="1">
    <location>
        <begin position="131"/>
        <end position="164"/>
    </location>
</feature>
<feature type="transmembrane region" description="Helical" evidence="1">
    <location>
        <begin position="71"/>
        <end position="104"/>
    </location>
</feature>
<keyword evidence="1" id="KW-0812">Transmembrane</keyword>
<evidence type="ECO:0000256" key="1">
    <source>
        <dbReference type="SAM" id="Phobius"/>
    </source>
</evidence>
<keyword evidence="1" id="KW-0472">Membrane</keyword>
<dbReference type="AlphaFoldDB" id="A0A918FAW6"/>
<keyword evidence="1" id="KW-1133">Transmembrane helix</keyword>
<comment type="caution">
    <text evidence="2">The sequence shown here is derived from an EMBL/GenBank/DDBJ whole genome shotgun (WGS) entry which is preliminary data.</text>
</comment>
<proteinExistence type="predicted"/>
<organism evidence="2 3">
    <name type="scientific">Deinococcus ruber</name>
    <dbReference type="NCBI Taxonomy" id="1848197"/>
    <lineage>
        <taxon>Bacteria</taxon>
        <taxon>Thermotogati</taxon>
        <taxon>Deinococcota</taxon>
        <taxon>Deinococci</taxon>
        <taxon>Deinococcales</taxon>
        <taxon>Deinococcaceae</taxon>
        <taxon>Deinococcus</taxon>
    </lineage>
</organism>
<gene>
    <name evidence="2" type="ORF">GCM10008957_32880</name>
</gene>
<keyword evidence="3" id="KW-1185">Reference proteome</keyword>
<sequence>MDNAWNDRFERLITLAARHMPQRPDIREREWLSLFDESPTLDSKVHLTLGCLAMASGGLLRGALLKLARGVLILTVIAVPGIWHTIAADWTVLPALGIFMLLLLPSLQRQPFDARWYPALTWPTWIWRTSAAAWLLLFLSAVFVAHAYAFALSFAAVMVMMYGWDADRLIGRPAAHDGP</sequence>
<protein>
    <submittedName>
        <fullName evidence="2">Uncharacterized protein</fullName>
    </submittedName>
</protein>
<name>A0A918FAW6_9DEIO</name>
<reference evidence="2" key="2">
    <citation type="submission" date="2020-09" db="EMBL/GenBank/DDBJ databases">
        <authorList>
            <person name="Sun Q."/>
            <person name="Ohkuma M."/>
        </authorList>
    </citation>
    <scope>NUCLEOTIDE SEQUENCE</scope>
    <source>
        <strain evidence="2">JCM 31311</strain>
    </source>
</reference>